<dbReference type="Proteomes" id="UP000681967">
    <property type="component" value="Unassembled WGS sequence"/>
</dbReference>
<proteinExistence type="predicted"/>
<evidence type="ECO:0000313" key="1">
    <source>
        <dbReference type="EMBL" id="CAF4585361.1"/>
    </source>
</evidence>
<accession>A0A8S2YSW2</accession>
<evidence type="ECO:0000313" key="2">
    <source>
        <dbReference type="EMBL" id="CAF4967074.1"/>
    </source>
</evidence>
<evidence type="ECO:0000313" key="3">
    <source>
        <dbReference type="Proteomes" id="UP000681967"/>
    </source>
</evidence>
<comment type="caution">
    <text evidence="1">The sequence shown here is derived from an EMBL/GenBank/DDBJ whole genome shotgun (WGS) entry which is preliminary data.</text>
</comment>
<sequence length="56" mass="6299">MDDLKGFEGRQAHDFDKARERIITTILDEPFTMLNESTVGNLSASDAAGQFFTFDQ</sequence>
<organism evidence="1 3">
    <name type="scientific">Rotaria magnacalcarata</name>
    <dbReference type="NCBI Taxonomy" id="392030"/>
    <lineage>
        <taxon>Eukaryota</taxon>
        <taxon>Metazoa</taxon>
        <taxon>Spiralia</taxon>
        <taxon>Gnathifera</taxon>
        <taxon>Rotifera</taxon>
        <taxon>Eurotatoria</taxon>
        <taxon>Bdelloidea</taxon>
        <taxon>Philodinida</taxon>
        <taxon>Philodinidae</taxon>
        <taxon>Rotaria</taxon>
    </lineage>
</organism>
<dbReference type="EMBL" id="CAJOBH010095033">
    <property type="protein sequence ID" value="CAF4585361.1"/>
    <property type="molecule type" value="Genomic_DNA"/>
</dbReference>
<feature type="non-terminal residue" evidence="1">
    <location>
        <position position="1"/>
    </location>
</feature>
<dbReference type="EMBL" id="CAJOBJ010195420">
    <property type="protein sequence ID" value="CAF4967074.1"/>
    <property type="molecule type" value="Genomic_DNA"/>
</dbReference>
<dbReference type="Proteomes" id="UP000681720">
    <property type="component" value="Unassembled WGS sequence"/>
</dbReference>
<reference evidence="1" key="1">
    <citation type="submission" date="2021-02" db="EMBL/GenBank/DDBJ databases">
        <authorList>
            <person name="Nowell W R."/>
        </authorList>
    </citation>
    <scope>NUCLEOTIDE SEQUENCE</scope>
</reference>
<gene>
    <name evidence="1" type="ORF">BYL167_LOCUS39484</name>
    <name evidence="2" type="ORF">GIL414_LOCUS55198</name>
</gene>
<dbReference type="AlphaFoldDB" id="A0A8S2YSW2"/>
<name>A0A8S2YSW2_9BILA</name>
<protein>
    <submittedName>
        <fullName evidence="1">Uncharacterized protein</fullName>
    </submittedName>
</protein>